<dbReference type="Proteomes" id="UP001205357">
    <property type="component" value="Unassembled WGS sequence"/>
</dbReference>
<keyword evidence="1" id="KW-0805">Transcription regulation</keyword>
<keyword evidence="6" id="KW-1185">Reference proteome</keyword>
<evidence type="ECO:0000256" key="4">
    <source>
        <dbReference type="SAM" id="MobiDB-lite"/>
    </source>
</evidence>
<accession>A0ABT2E527</accession>
<sequence length="252" mass="27428">MNIESLPKYYSPKSPNLSDSSPATGGDALTITDVMAAQGMVQAQASLGFNLFLAKTGVQDPAPAIDGLMEYAMALHSPIMKKLSDQARTEMALCLVKFAYSDYARSAASKCECPHCGGAGVQRVVREVVKHPGVIGVDPKVKTEEVEEICQHCNGKGEVSTACLDCRGRGTALDKKRSALHGVPVHKVCGRCNGKGYSRLPTTLARARVERLVPDMTSYQWYSGYAPIIDKLITKCWQEETFAEKKLRNVTR</sequence>
<proteinExistence type="inferred from homology"/>
<dbReference type="RefSeq" id="WP_258989536.1">
    <property type="nucleotide sequence ID" value="NZ_JALIGE010000076.1"/>
</dbReference>
<name>A0ABT2E527_9ENTR</name>
<comment type="caution">
    <text evidence="5">The sequence shown here is derived from an EMBL/GenBank/DDBJ whole genome shotgun (WGS) entry which is preliminary data.</text>
</comment>
<feature type="region of interest" description="Disordered" evidence="4">
    <location>
        <begin position="1"/>
        <end position="23"/>
    </location>
</feature>
<dbReference type="EMBL" id="JALIGE010000076">
    <property type="protein sequence ID" value="MCS2162983.1"/>
    <property type="molecule type" value="Genomic_DNA"/>
</dbReference>
<dbReference type="Gene3D" id="1.10.274.110">
    <property type="match status" value="2"/>
</dbReference>
<dbReference type="InterPro" id="IPR036410">
    <property type="entry name" value="HSP_DnaJ_Cys-rich_dom_sf"/>
</dbReference>
<dbReference type="SUPFAM" id="SSF57938">
    <property type="entry name" value="DnaJ/Hsp40 cysteine-rich domain"/>
    <property type="match status" value="1"/>
</dbReference>
<keyword evidence="2" id="KW-0238">DNA-binding</keyword>
<evidence type="ECO:0000256" key="3">
    <source>
        <dbReference type="ARBA" id="ARBA00023163"/>
    </source>
</evidence>
<dbReference type="Pfam" id="PF03589">
    <property type="entry name" value="Antiterm"/>
    <property type="match status" value="2"/>
</dbReference>
<keyword evidence="3" id="KW-0804">Transcription</keyword>
<dbReference type="InterPro" id="IPR038500">
    <property type="entry name" value="Antitermination_sf"/>
</dbReference>
<reference evidence="5 6" key="1">
    <citation type="submission" date="2022-04" db="EMBL/GenBank/DDBJ databases">
        <title>Proposal of a three novel species of Scandinavium, Scandinavium hiltneri, Scandinavium manionii, Scandinavium tedordense.</title>
        <authorList>
            <person name="Maddock D.W."/>
            <person name="Brady C.L."/>
            <person name="Denman S."/>
            <person name="Arnold D."/>
        </authorList>
    </citation>
    <scope>NUCLEOTIDE SEQUENCE [LARGE SCALE GENOMIC DNA]</scope>
    <source>
        <strain evidence="5 6">H11S7</strain>
    </source>
</reference>
<gene>
    <name evidence="5" type="ORF">MUU47_18015</name>
</gene>
<dbReference type="HAMAP" id="MF_04158">
    <property type="entry name" value="Antitermination_lambda"/>
    <property type="match status" value="1"/>
</dbReference>
<evidence type="ECO:0000256" key="1">
    <source>
        <dbReference type="ARBA" id="ARBA00023015"/>
    </source>
</evidence>
<evidence type="ECO:0000313" key="6">
    <source>
        <dbReference type="Proteomes" id="UP001205357"/>
    </source>
</evidence>
<feature type="compositionally biased region" description="Polar residues" evidence="4">
    <location>
        <begin position="13"/>
        <end position="23"/>
    </location>
</feature>
<evidence type="ECO:0000256" key="2">
    <source>
        <dbReference type="ARBA" id="ARBA00023125"/>
    </source>
</evidence>
<organism evidence="5 6">
    <name type="scientific">Scandinavium hiltneri</name>
    <dbReference type="NCBI Taxonomy" id="2926519"/>
    <lineage>
        <taxon>Bacteria</taxon>
        <taxon>Pseudomonadati</taxon>
        <taxon>Pseudomonadota</taxon>
        <taxon>Gammaproteobacteria</taxon>
        <taxon>Enterobacterales</taxon>
        <taxon>Enterobacteriaceae</taxon>
        <taxon>Scandinavium</taxon>
    </lineage>
</organism>
<evidence type="ECO:0000313" key="5">
    <source>
        <dbReference type="EMBL" id="MCS2162983.1"/>
    </source>
</evidence>
<protein>
    <submittedName>
        <fullName evidence="5">Antitermination protein</fullName>
    </submittedName>
</protein>
<dbReference type="InterPro" id="IPR003222">
    <property type="entry name" value="Antitermntn"/>
</dbReference>